<sequence>MASRPVTDPFALEPGGTNAIGRMLAVLGDEWSLLIIRESLLGATKYSDFSRLPISHAVLTARLRSLVRDGLLVQQVYQQQPLRAGYLPSAECRRLWTVLLSIWHWERTWVDRADELPLMRHRDCGEEFAPMLCCAQCQAPTEALDIDARWGPSGGWARSVPRATTRRRLRSDDQPGMFPQTMAVFGNRWSAAILGAAFLGTRRFSDFQSRLSAPAPLIAERLKVFCDIGILQAAAHPKRSDWSEYHLTPKGLAFYPVVATAIGWAHTTYHGDEGPALVQTHRRCGAEFSPLLVCDQCRKPLTGTAVEIVPPRGEAVARRG</sequence>
<comment type="caution">
    <text evidence="1">The sequence shown here is derived from an EMBL/GenBank/DDBJ whole genome shotgun (WGS) entry which is preliminary data.</text>
</comment>
<dbReference type="Gene3D" id="1.10.10.10">
    <property type="entry name" value="Winged helix-like DNA-binding domain superfamily/Winged helix DNA-binding domain"/>
    <property type="match status" value="2"/>
</dbReference>
<keyword evidence="2" id="KW-1185">Reference proteome</keyword>
<dbReference type="PANTHER" id="PTHR33204:SF18">
    <property type="entry name" value="TRANSCRIPTIONAL REGULATORY PROTEIN"/>
    <property type="match status" value="1"/>
</dbReference>
<name>K5BCT4_MYCHD</name>
<dbReference type="RefSeq" id="WP_005631304.1">
    <property type="nucleotide sequence ID" value="NZ_AMRA01000114.1"/>
</dbReference>
<accession>K5BCT4</accession>
<dbReference type="InterPro" id="IPR036390">
    <property type="entry name" value="WH_DNA-bd_sf"/>
</dbReference>
<dbReference type="PATRIC" id="fig|1122247.3.peg.4074"/>
<evidence type="ECO:0000313" key="2">
    <source>
        <dbReference type="Proteomes" id="UP000006265"/>
    </source>
</evidence>
<gene>
    <name evidence="1" type="ORF">C731_4246</name>
</gene>
<dbReference type="eggNOG" id="COG1733">
    <property type="taxonomic scope" value="Bacteria"/>
</dbReference>
<dbReference type="Pfam" id="PF01638">
    <property type="entry name" value="HxlR"/>
    <property type="match status" value="2"/>
</dbReference>
<dbReference type="InterPro" id="IPR036388">
    <property type="entry name" value="WH-like_DNA-bd_sf"/>
</dbReference>
<proteinExistence type="predicted"/>
<dbReference type="STRING" id="1122247.GCA_000379865_00824"/>
<protein>
    <submittedName>
        <fullName evidence="1">HxlR-like helix-turn-helix family protein</fullName>
    </submittedName>
</protein>
<dbReference type="InterPro" id="IPR002577">
    <property type="entry name" value="HTH_HxlR"/>
</dbReference>
<organism evidence="1 2">
    <name type="scientific">Mycolicibacterium hassiacum (strain DSM 44199 / CIP 105218 / JCM 12690 / 3849)</name>
    <name type="common">Mycobacterium hassiacum</name>
    <dbReference type="NCBI Taxonomy" id="1122247"/>
    <lineage>
        <taxon>Bacteria</taxon>
        <taxon>Bacillati</taxon>
        <taxon>Actinomycetota</taxon>
        <taxon>Actinomycetes</taxon>
        <taxon>Mycobacteriales</taxon>
        <taxon>Mycobacteriaceae</taxon>
        <taxon>Mycolicibacterium</taxon>
    </lineage>
</organism>
<dbReference type="SUPFAM" id="SSF46785">
    <property type="entry name" value="Winged helix' DNA-binding domain"/>
    <property type="match status" value="2"/>
</dbReference>
<reference evidence="1 2" key="1">
    <citation type="journal article" date="2012" name="J. Bacteriol.">
        <title>Genome sequence of Mycobacterium hassiacum DSM 44199, a rare source of heat-stable mycobacterial proteins.</title>
        <authorList>
            <person name="Tiago I."/>
            <person name="Maranha A."/>
            <person name="Mendes V."/>
            <person name="Alarico S."/>
            <person name="Moynihan P.J."/>
            <person name="Clarke A.J."/>
            <person name="Macedo-Ribeiro S."/>
            <person name="Pereira P.J."/>
            <person name="Empadinhas N."/>
        </authorList>
    </citation>
    <scope>NUCLEOTIDE SEQUENCE [LARGE SCALE GENOMIC DNA]</scope>
    <source>
        <strain evidence="2">DSM 44199 / CIP 105218 / JCM 12690 / 3849</strain>
    </source>
</reference>
<dbReference type="PANTHER" id="PTHR33204">
    <property type="entry name" value="TRANSCRIPTIONAL REGULATOR, MARR FAMILY"/>
    <property type="match status" value="1"/>
</dbReference>
<evidence type="ECO:0000313" key="1">
    <source>
        <dbReference type="EMBL" id="EKF21762.1"/>
    </source>
</evidence>
<dbReference type="AlphaFoldDB" id="K5BCT4"/>
<dbReference type="Proteomes" id="UP000006265">
    <property type="component" value="Unassembled WGS sequence"/>
</dbReference>
<dbReference type="OrthoDB" id="5183359at2"/>
<dbReference type="PROSITE" id="PS51118">
    <property type="entry name" value="HTH_HXLR"/>
    <property type="match status" value="2"/>
</dbReference>
<dbReference type="EMBL" id="AMRA01000114">
    <property type="protein sequence ID" value="EKF21762.1"/>
    <property type="molecule type" value="Genomic_DNA"/>
</dbReference>